<dbReference type="NCBIfam" id="NF002975">
    <property type="entry name" value="PRK03661.1"/>
    <property type="match status" value="1"/>
</dbReference>
<keyword evidence="3" id="KW-1185">Reference proteome</keyword>
<protein>
    <submittedName>
        <fullName evidence="2">Nicotinamide-nucleotide amidase</fullName>
    </submittedName>
</protein>
<dbReference type="Proteomes" id="UP000198975">
    <property type="component" value="Unassembled WGS sequence"/>
</dbReference>
<feature type="domain" description="CinA C-terminal" evidence="1">
    <location>
        <begin position="8"/>
        <end position="159"/>
    </location>
</feature>
<dbReference type="InterPro" id="IPR036653">
    <property type="entry name" value="CinA-like_C"/>
</dbReference>
<dbReference type="AlphaFoldDB" id="A0A1C4DFD6"/>
<dbReference type="Pfam" id="PF02464">
    <property type="entry name" value="CinA"/>
    <property type="match status" value="1"/>
</dbReference>
<proteinExistence type="predicted"/>
<organism evidence="2 3">
    <name type="scientific">Kosakonia oryzendophytica</name>
    <dbReference type="NCBI Taxonomy" id="1005665"/>
    <lineage>
        <taxon>Bacteria</taxon>
        <taxon>Pseudomonadati</taxon>
        <taxon>Pseudomonadota</taxon>
        <taxon>Gammaproteobacteria</taxon>
        <taxon>Enterobacterales</taxon>
        <taxon>Enterobacteriaceae</taxon>
        <taxon>Kosakonia</taxon>
    </lineage>
</organism>
<dbReference type="RefSeq" id="WP_088236625.1">
    <property type="nucleotide sequence ID" value="NZ_FMAY01000012.1"/>
</dbReference>
<dbReference type="OrthoDB" id="9801454at2"/>
<name>A0A1C4DFD6_9ENTR</name>
<accession>A0A1C4DFD6</accession>
<evidence type="ECO:0000313" key="2">
    <source>
        <dbReference type="EMBL" id="SCC30046.1"/>
    </source>
</evidence>
<dbReference type="Gene3D" id="3.90.950.20">
    <property type="entry name" value="CinA-like"/>
    <property type="match status" value="1"/>
</dbReference>
<dbReference type="InterPro" id="IPR008136">
    <property type="entry name" value="CinA_C"/>
</dbReference>
<reference evidence="3" key="1">
    <citation type="submission" date="2016-08" db="EMBL/GenBank/DDBJ databases">
        <authorList>
            <person name="Varghese N."/>
            <person name="Submissions Spin"/>
        </authorList>
    </citation>
    <scope>NUCLEOTIDE SEQUENCE [LARGE SCALE GENOMIC DNA]</scope>
    <source>
        <strain evidence="3">REICA_082</strain>
    </source>
</reference>
<dbReference type="EMBL" id="FMAY01000012">
    <property type="protein sequence ID" value="SCC30046.1"/>
    <property type="molecule type" value="Genomic_DNA"/>
</dbReference>
<sequence length="165" mass="17503">MTDSELMQLSERVGRALQARGATLTTAESCTGGWIAKAITDIAGSSAWFERGFVTYSNEAKSQMIGVQDATLEAHGAVSEPVVVEMAIGALKAARADFAVSVSGIAGPDGGSEAKPVGTVWFGFASARGEGITRRECFQGDREAVRRQATAYALQTLWQHFLQNT</sequence>
<gene>
    <name evidence="2" type="ORF">GA0061071_11223</name>
</gene>
<evidence type="ECO:0000259" key="1">
    <source>
        <dbReference type="Pfam" id="PF02464"/>
    </source>
</evidence>
<evidence type="ECO:0000313" key="3">
    <source>
        <dbReference type="Proteomes" id="UP000198975"/>
    </source>
</evidence>
<dbReference type="NCBIfam" id="TIGR00199">
    <property type="entry name" value="PncC_domain"/>
    <property type="match status" value="1"/>
</dbReference>
<dbReference type="SUPFAM" id="SSF142433">
    <property type="entry name" value="CinA-like"/>
    <property type="match status" value="1"/>
</dbReference>